<dbReference type="InterPro" id="IPR012902">
    <property type="entry name" value="N_methyl_site"/>
</dbReference>
<accession>F8ADG1</accession>
<dbReference type="Proteomes" id="UP000006793">
    <property type="component" value="Chromosome"/>
</dbReference>
<gene>
    <name evidence="2" type="ordered locus">Thein_2130</name>
</gene>
<dbReference type="NCBIfam" id="TIGR02532">
    <property type="entry name" value="IV_pilin_GFxxxE"/>
    <property type="match status" value="1"/>
</dbReference>
<evidence type="ECO:0000256" key="1">
    <source>
        <dbReference type="SAM" id="Phobius"/>
    </source>
</evidence>
<sequence>MKNKLPHGFTLLEVLVAFIVATISVTWFLYVLSHNYSSTTRLFERLKLFDSTTLFRKHLLAEITKNSFSSEEIENLSEDKESLSSYIIPPQDIVLKIKVKEKAARINSLETNIDEWQIILKSEKNKTHLFWQFYQRQREN</sequence>
<dbReference type="HOGENOM" id="CLU_1834228_0_0_0"/>
<keyword evidence="1" id="KW-0812">Transmembrane</keyword>
<dbReference type="STRING" id="667014.Thein_2130"/>
<keyword evidence="1" id="KW-1133">Transmembrane helix</keyword>
<keyword evidence="3" id="KW-1185">Reference proteome</keyword>
<dbReference type="InParanoid" id="F8ADG1"/>
<reference evidence="2 3" key="2">
    <citation type="journal article" date="2012" name="Stand. Genomic Sci.">
        <title>Complete genome sequence of the thermophilic sulfate-reducing ocean bacterium Thermodesulfatator indicus type strain (CIR29812(T)).</title>
        <authorList>
            <person name="Anderson I."/>
            <person name="Saunders E."/>
            <person name="Lapidus A."/>
            <person name="Nolan M."/>
            <person name="Lucas S."/>
            <person name="Tice H."/>
            <person name="Del Rio T.G."/>
            <person name="Cheng J.F."/>
            <person name="Han C."/>
            <person name="Tapia R."/>
            <person name="Goodwin L.A."/>
            <person name="Pitluck S."/>
            <person name="Liolios K."/>
            <person name="Mavromatis K."/>
            <person name="Pagani I."/>
            <person name="Ivanova N."/>
            <person name="Mikhailova N."/>
            <person name="Pati A."/>
            <person name="Chen A."/>
            <person name="Palaniappan K."/>
            <person name="Land M."/>
            <person name="Hauser L."/>
            <person name="Jeffries C.D."/>
            <person name="Chang Y.J."/>
            <person name="Brambilla E.M."/>
            <person name="Rohde M."/>
            <person name="Spring S."/>
            <person name="Goker M."/>
            <person name="Detter J.C."/>
            <person name="Woyke T."/>
            <person name="Bristow J."/>
            <person name="Eisen J.A."/>
            <person name="Markowitz V."/>
            <person name="Hugenholtz P."/>
            <person name="Kyrpides N.C."/>
            <person name="Klenk H.P."/>
        </authorList>
    </citation>
    <scope>NUCLEOTIDE SEQUENCE [LARGE SCALE GENOMIC DNA]</scope>
    <source>
        <strain evidence="3">DSM 15286 / JCM 11887 / CIR29812</strain>
    </source>
</reference>
<keyword evidence="1" id="KW-0472">Membrane</keyword>
<dbReference type="eggNOG" id="ENOG5030P0C">
    <property type="taxonomic scope" value="Bacteria"/>
</dbReference>
<name>F8ADG1_THEID</name>
<proteinExistence type="predicted"/>
<dbReference type="AlphaFoldDB" id="F8ADG1"/>
<protein>
    <recommendedName>
        <fullName evidence="4">Prepilin-type N-terminal cleavage/methylation domain-containing protein</fullName>
    </recommendedName>
</protein>
<organism evidence="2 3">
    <name type="scientific">Thermodesulfatator indicus (strain DSM 15286 / JCM 11887 / CIR29812)</name>
    <dbReference type="NCBI Taxonomy" id="667014"/>
    <lineage>
        <taxon>Bacteria</taxon>
        <taxon>Pseudomonadati</taxon>
        <taxon>Thermodesulfobacteriota</taxon>
        <taxon>Thermodesulfobacteria</taxon>
        <taxon>Thermodesulfobacteriales</taxon>
        <taxon>Thermodesulfatatoraceae</taxon>
        <taxon>Thermodesulfatator</taxon>
    </lineage>
</organism>
<dbReference type="Pfam" id="PF07963">
    <property type="entry name" value="N_methyl"/>
    <property type="match status" value="1"/>
</dbReference>
<evidence type="ECO:0000313" key="3">
    <source>
        <dbReference type="Proteomes" id="UP000006793"/>
    </source>
</evidence>
<reference evidence="3" key="1">
    <citation type="submission" date="2011-04" db="EMBL/GenBank/DDBJ databases">
        <title>The complete genome of Thermodesulfatator indicus DSM 15286.</title>
        <authorList>
            <person name="Lucas S."/>
            <person name="Copeland A."/>
            <person name="Lapidus A."/>
            <person name="Bruce D."/>
            <person name="Goodwin L."/>
            <person name="Pitluck S."/>
            <person name="Peters L."/>
            <person name="Kyrpides N."/>
            <person name="Mavromatis K."/>
            <person name="Pagani I."/>
            <person name="Ivanova N."/>
            <person name="Saunders L."/>
            <person name="Detter J.C."/>
            <person name="Tapia R."/>
            <person name="Han C."/>
            <person name="Land M."/>
            <person name="Hauser L."/>
            <person name="Markowitz V."/>
            <person name="Cheng J.-F."/>
            <person name="Hugenholtz P."/>
            <person name="Woyke T."/>
            <person name="Wu D."/>
            <person name="Spring S."/>
            <person name="Schroeder M."/>
            <person name="Brambilla E."/>
            <person name="Klenk H.-P."/>
            <person name="Eisen J.A."/>
        </authorList>
    </citation>
    <scope>NUCLEOTIDE SEQUENCE [LARGE SCALE GENOMIC DNA]</scope>
    <source>
        <strain evidence="3">DSM 15286 / JCM 11887 / CIR29812</strain>
    </source>
</reference>
<dbReference type="RefSeq" id="WP_013908717.1">
    <property type="nucleotide sequence ID" value="NC_015681.1"/>
</dbReference>
<dbReference type="EMBL" id="CP002683">
    <property type="protein sequence ID" value="AEH45978.1"/>
    <property type="molecule type" value="Genomic_DNA"/>
</dbReference>
<feature type="transmembrane region" description="Helical" evidence="1">
    <location>
        <begin position="12"/>
        <end position="32"/>
    </location>
</feature>
<dbReference type="KEGG" id="tid:Thein_2130"/>
<dbReference type="OrthoDB" id="9806157at2"/>
<evidence type="ECO:0008006" key="4">
    <source>
        <dbReference type="Google" id="ProtNLM"/>
    </source>
</evidence>
<dbReference type="PaxDb" id="667014-Thein_2130"/>
<evidence type="ECO:0000313" key="2">
    <source>
        <dbReference type="EMBL" id="AEH45978.1"/>
    </source>
</evidence>